<dbReference type="AlphaFoldDB" id="A0A2G1WIH5"/>
<dbReference type="RefSeq" id="WP_099255407.1">
    <property type="nucleotide sequence ID" value="NZ_NHOA01000083.1"/>
</dbReference>
<feature type="transmembrane region" description="Helical" evidence="1">
    <location>
        <begin position="183"/>
        <end position="201"/>
    </location>
</feature>
<evidence type="ECO:0000313" key="3">
    <source>
        <dbReference type="Proteomes" id="UP000222824"/>
    </source>
</evidence>
<keyword evidence="1" id="KW-0812">Transmembrane</keyword>
<feature type="transmembrane region" description="Helical" evidence="1">
    <location>
        <begin position="48"/>
        <end position="81"/>
    </location>
</feature>
<sequence length="265" mass="26597">MPRPSTGTLLAALGGGAVHLAVVELLFRALNHAPPERWPLSDPSRAAGLFAAGFLVALAVAHTRLLSPAAGLAAALGWAALRDGAAPPPEWSEVGGFLVVDRSVYLSAYAGGWAVVVGLLAVAAGVEFGLRRRHGIGDEWLANLPAAPSRVRAAALVGVALGGVFGVAATARVAAFGVSPRTALLVIATTTTVAAAVPVAAASLGLVAPAACFGLLVPPIVRAVITGNEGGPVFLVLLGPAAVALAGVALVERWLRRQLDRAPAE</sequence>
<keyword evidence="3" id="KW-1185">Reference proteome</keyword>
<evidence type="ECO:0000256" key="1">
    <source>
        <dbReference type="SAM" id="Phobius"/>
    </source>
</evidence>
<name>A0A2G1WIH5_9EURY</name>
<feature type="transmembrane region" description="Helical" evidence="1">
    <location>
        <begin position="6"/>
        <end position="27"/>
    </location>
</feature>
<keyword evidence="1" id="KW-0472">Membrane</keyword>
<dbReference type="Proteomes" id="UP000222824">
    <property type="component" value="Unassembled WGS sequence"/>
</dbReference>
<protein>
    <submittedName>
        <fullName evidence="2">Uncharacterized protein</fullName>
    </submittedName>
</protein>
<organism evidence="2 3">
    <name type="scientific">Halorubrum persicum</name>
    <dbReference type="NCBI Taxonomy" id="1383844"/>
    <lineage>
        <taxon>Archaea</taxon>
        <taxon>Methanobacteriati</taxon>
        <taxon>Methanobacteriota</taxon>
        <taxon>Stenosarchaea group</taxon>
        <taxon>Halobacteria</taxon>
        <taxon>Halobacteriales</taxon>
        <taxon>Haloferacaceae</taxon>
        <taxon>Halorubrum</taxon>
    </lineage>
</organism>
<dbReference type="EMBL" id="NHOA01000083">
    <property type="protein sequence ID" value="PHQ38801.1"/>
    <property type="molecule type" value="Genomic_DNA"/>
</dbReference>
<keyword evidence="1" id="KW-1133">Transmembrane helix</keyword>
<proteinExistence type="predicted"/>
<evidence type="ECO:0000313" key="2">
    <source>
        <dbReference type="EMBL" id="PHQ38801.1"/>
    </source>
</evidence>
<accession>A0A2G1WIH5</accession>
<feature type="transmembrane region" description="Helical" evidence="1">
    <location>
        <begin position="151"/>
        <end position="171"/>
    </location>
</feature>
<gene>
    <name evidence="2" type="ORF">DJ69_09570</name>
</gene>
<feature type="transmembrane region" description="Helical" evidence="1">
    <location>
        <begin position="231"/>
        <end position="251"/>
    </location>
</feature>
<reference evidence="2 3" key="1">
    <citation type="journal article" date="2014" name="Front. Microbiol.">
        <title>Population and genomic analysis of the genus Halorubrum.</title>
        <authorList>
            <person name="Fullmer M.S."/>
            <person name="Soucy S.M."/>
            <person name="Swithers K.S."/>
            <person name="Makkay A.M."/>
            <person name="Wheeler R."/>
            <person name="Ventosa A."/>
            <person name="Gogarten J.P."/>
            <person name="Papke R.T."/>
        </authorList>
    </citation>
    <scope>NUCLEOTIDE SEQUENCE [LARGE SCALE GENOMIC DNA]</scope>
    <source>
        <strain evidence="2 3">C49</strain>
    </source>
</reference>
<comment type="caution">
    <text evidence="2">The sequence shown here is derived from an EMBL/GenBank/DDBJ whole genome shotgun (WGS) entry which is preliminary data.</text>
</comment>
<feature type="transmembrane region" description="Helical" evidence="1">
    <location>
        <begin position="108"/>
        <end position="130"/>
    </location>
</feature>